<feature type="region of interest" description="Disordered" evidence="1">
    <location>
        <begin position="871"/>
        <end position="922"/>
    </location>
</feature>
<protein>
    <submittedName>
        <fullName evidence="2">Uncharacterized protein</fullName>
    </submittedName>
</protein>
<dbReference type="Gene3D" id="1.20.120.20">
    <property type="entry name" value="Apolipoprotein"/>
    <property type="match status" value="1"/>
</dbReference>
<feature type="compositionally biased region" description="Acidic residues" evidence="1">
    <location>
        <begin position="565"/>
        <end position="574"/>
    </location>
</feature>
<proteinExistence type="predicted"/>
<feature type="region of interest" description="Disordered" evidence="1">
    <location>
        <begin position="41"/>
        <end position="62"/>
    </location>
</feature>
<feature type="compositionally biased region" description="Basic residues" evidence="1">
    <location>
        <begin position="1059"/>
        <end position="1078"/>
    </location>
</feature>
<feature type="compositionally biased region" description="Acidic residues" evidence="1">
    <location>
        <begin position="912"/>
        <end position="922"/>
    </location>
</feature>
<feature type="compositionally biased region" description="Basic and acidic residues" evidence="1">
    <location>
        <begin position="712"/>
        <end position="748"/>
    </location>
</feature>
<feature type="compositionally biased region" description="Basic and acidic residues" evidence="1">
    <location>
        <begin position="582"/>
        <end position="605"/>
    </location>
</feature>
<accession>A0A210QYZ9</accession>
<feature type="compositionally biased region" description="Polar residues" evidence="1">
    <location>
        <begin position="552"/>
        <end position="564"/>
    </location>
</feature>
<feature type="compositionally biased region" description="Acidic residues" evidence="1">
    <location>
        <begin position="77"/>
        <end position="93"/>
    </location>
</feature>
<reference evidence="2 3" key="1">
    <citation type="journal article" date="2017" name="Nat. Ecol. Evol.">
        <title>Scallop genome provides insights into evolution of bilaterian karyotype and development.</title>
        <authorList>
            <person name="Wang S."/>
            <person name="Zhang J."/>
            <person name="Jiao W."/>
            <person name="Li J."/>
            <person name="Xun X."/>
            <person name="Sun Y."/>
            <person name="Guo X."/>
            <person name="Huan P."/>
            <person name="Dong B."/>
            <person name="Zhang L."/>
            <person name="Hu X."/>
            <person name="Sun X."/>
            <person name="Wang J."/>
            <person name="Zhao C."/>
            <person name="Wang Y."/>
            <person name="Wang D."/>
            <person name="Huang X."/>
            <person name="Wang R."/>
            <person name="Lv J."/>
            <person name="Li Y."/>
            <person name="Zhang Z."/>
            <person name="Liu B."/>
            <person name="Lu W."/>
            <person name="Hui Y."/>
            <person name="Liang J."/>
            <person name="Zhou Z."/>
            <person name="Hou R."/>
            <person name="Li X."/>
            <person name="Liu Y."/>
            <person name="Li H."/>
            <person name="Ning X."/>
            <person name="Lin Y."/>
            <person name="Zhao L."/>
            <person name="Xing Q."/>
            <person name="Dou J."/>
            <person name="Li Y."/>
            <person name="Mao J."/>
            <person name="Guo H."/>
            <person name="Dou H."/>
            <person name="Li T."/>
            <person name="Mu C."/>
            <person name="Jiang W."/>
            <person name="Fu Q."/>
            <person name="Fu X."/>
            <person name="Miao Y."/>
            <person name="Liu J."/>
            <person name="Yu Q."/>
            <person name="Li R."/>
            <person name="Liao H."/>
            <person name="Li X."/>
            <person name="Kong Y."/>
            <person name="Jiang Z."/>
            <person name="Chourrout D."/>
            <person name="Li R."/>
            <person name="Bao Z."/>
        </authorList>
    </citation>
    <scope>NUCLEOTIDE SEQUENCE [LARGE SCALE GENOMIC DNA]</scope>
    <source>
        <strain evidence="2 3">PY_sf001</strain>
    </source>
</reference>
<feature type="compositionally biased region" description="Low complexity" evidence="1">
    <location>
        <begin position="151"/>
        <end position="170"/>
    </location>
</feature>
<evidence type="ECO:0000313" key="2">
    <source>
        <dbReference type="EMBL" id="OWF53966.1"/>
    </source>
</evidence>
<dbReference type="OrthoDB" id="6132019at2759"/>
<dbReference type="STRING" id="6573.A0A210QYZ9"/>
<sequence length="1199" mass="137131">MSSLQSGSSDDFDTWEVVSRVSSNEREDDFDSDSDIEVVSIDTDPECELPKPSSPSLAAGSVNPVFILRVPSTEAAIDDLTGESDESADDEEGTMIAKNLHFACHRQDEETSSVGEEKSDTTQGSDEESTTQESEEIDTTQESEATDIEPVSSVDLSSSNVSVTSILQSSDTDNTRDTCTSPSLDDDGSHLLHTARSIKAPSSMESFREEPKSVDTTLTNEESSYKTEEETSIRTDEDKSSRTESMMATEPFLPLPSLPPLPVESDITAAVTGVVESSKPSSEAEEDKKEGESVPDNAEVEKGHIVEDDDEETCDAVLEEEEDSAVEPQEGFITGFITEIVQPQIEDLDPSSSLNDEDKGADTIDTAEISAETTLIPRVKAETTGSEIIVKTLGNVKYIALVIVMAALCGYIYGSGAFWNTPSIETGLAEANREIANIQEQLLARDTKIQSLQRSVEWMTENASHDLEKLKSSNTELVFDPTFTEGYEYRYYLFTFGKYDEKHKELLRRDEMTIEQIQRLNSIEWMDKVNRLEQEKADLIQQIGMMRYGSPPSVSQVTTGNQVPDQEDEGEQDFDWFTPGDQHLEGQVHVEDSQHKSEGHGHTEDNPVGSGRTEDALKLEDKIVALESDLLFEKASSKKWQSMYQQQKESSDRNKCSGKEMLKEFSQLLQNFSVPEDFSENVKDKWEVVKNQTLEGWQLIMDIASMVTMGTTHHDDVPKTTEQDDVPKTTEQDDVPKTTEQDDIHQTEQQDNSNSKPVKNDWGFDTGFDEEYVESDDENDSSSERNKRGSLPKWSETIQDVYNKTKSSMSDVSQQIKDTWEQVKNLSKDLWKEHEPSVTKLKEKMSKKVEKVSEKLSSWVTRRWNYKRHTWKTQGKSNEERSSQTGSTKRRSYTKEQEEERDKYWTSNNNEEKEEQEEEDDEGNWDYSESVVKRYRRLFWKFRTKMDKLSLEKVMRMNLNHVRKGFNKIEKFVKKIDVQVLSPFNRKWLTCQQEWWLSRYNGVDMGSDCRDVLPCWQVSLATGRDPGSCKGSRGDDPHIRNRPQKEDRHRKDSNNNNRGQKRHGDKIRKPVHGSRHPTGKPNYQQEKNRRGTFEEEEYNDTNSKPHPSDESVPFCDPTSGDCPTTEPSWYIQQLKHREELRLVGDEAESDSSSDWMFTRAEDRDFQRTLPDDWYLRRLDSNENRKNEYLEDGEEYFDYE</sequence>
<feature type="region of interest" description="Disordered" evidence="1">
    <location>
        <begin position="1023"/>
        <end position="1126"/>
    </location>
</feature>
<feature type="compositionally biased region" description="Basic and acidic residues" evidence="1">
    <location>
        <begin position="1032"/>
        <end position="1053"/>
    </location>
</feature>
<feature type="compositionally biased region" description="Basic and acidic residues" evidence="1">
    <location>
        <begin position="893"/>
        <end position="904"/>
    </location>
</feature>
<dbReference type="EMBL" id="NEDP02001165">
    <property type="protein sequence ID" value="OWF53966.1"/>
    <property type="molecule type" value="Genomic_DNA"/>
</dbReference>
<feature type="region of interest" description="Disordered" evidence="1">
    <location>
        <begin position="711"/>
        <end position="792"/>
    </location>
</feature>
<evidence type="ECO:0000256" key="1">
    <source>
        <dbReference type="SAM" id="MobiDB-lite"/>
    </source>
</evidence>
<feature type="region of interest" description="Disordered" evidence="1">
    <location>
        <begin position="77"/>
        <end position="312"/>
    </location>
</feature>
<feature type="compositionally biased region" description="Basic and acidic residues" evidence="1">
    <location>
        <begin position="223"/>
        <end position="242"/>
    </location>
</feature>
<feature type="compositionally biased region" description="Pro residues" evidence="1">
    <location>
        <begin position="253"/>
        <end position="262"/>
    </location>
</feature>
<feature type="compositionally biased region" description="Acidic residues" evidence="1">
    <location>
        <begin position="767"/>
        <end position="781"/>
    </location>
</feature>
<feature type="compositionally biased region" description="Basic and acidic residues" evidence="1">
    <location>
        <begin position="105"/>
        <end position="120"/>
    </location>
</feature>
<evidence type="ECO:0000313" key="3">
    <source>
        <dbReference type="Proteomes" id="UP000242188"/>
    </source>
</evidence>
<feature type="region of interest" description="Disordered" evidence="1">
    <location>
        <begin position="550"/>
        <end position="612"/>
    </location>
</feature>
<gene>
    <name evidence="2" type="ORF">KP79_PYT15351</name>
</gene>
<feature type="compositionally biased region" description="Acidic residues" evidence="1">
    <location>
        <begin position="125"/>
        <end position="147"/>
    </location>
</feature>
<dbReference type="AlphaFoldDB" id="A0A210QYZ9"/>
<name>A0A210QYZ9_MIZYE</name>
<comment type="caution">
    <text evidence="2">The sequence shown here is derived from an EMBL/GenBank/DDBJ whole genome shotgun (WGS) entry which is preliminary data.</text>
</comment>
<organism evidence="2 3">
    <name type="scientific">Mizuhopecten yessoensis</name>
    <name type="common">Japanese scallop</name>
    <name type="synonym">Patinopecten yessoensis</name>
    <dbReference type="NCBI Taxonomy" id="6573"/>
    <lineage>
        <taxon>Eukaryota</taxon>
        <taxon>Metazoa</taxon>
        <taxon>Spiralia</taxon>
        <taxon>Lophotrochozoa</taxon>
        <taxon>Mollusca</taxon>
        <taxon>Bivalvia</taxon>
        <taxon>Autobranchia</taxon>
        <taxon>Pteriomorphia</taxon>
        <taxon>Pectinida</taxon>
        <taxon>Pectinoidea</taxon>
        <taxon>Pectinidae</taxon>
        <taxon>Mizuhopecten</taxon>
    </lineage>
</organism>
<keyword evidence="3" id="KW-1185">Reference proteome</keyword>
<dbReference type="Proteomes" id="UP000242188">
    <property type="component" value="Unassembled WGS sequence"/>
</dbReference>